<dbReference type="PANTHER" id="PTHR43357:SF3">
    <property type="entry name" value="FE(3+)-TRANSPORT SYSTEM PERMEASE PROTEIN FBPB 2"/>
    <property type="match status" value="1"/>
</dbReference>
<dbReference type="AlphaFoldDB" id="A0A6J4Q6R7"/>
<keyword evidence="2 8" id="KW-0813">Transport</keyword>
<evidence type="ECO:0000256" key="3">
    <source>
        <dbReference type="ARBA" id="ARBA00022475"/>
    </source>
</evidence>
<sequence>MIAAGRERRPRRSARSPWPPAAVWVPALLVAAAMVLPLVYLVLRSLENGWGDFFEVALRERTLAILARSVVLAAVVTAASVAVAVPLAWLTVRTDLPGRRVWATLAALPLVIPSYVGGFVLVSMFGPKGFAQDALAPLGVERLPEIYGLPGAALALTLFSYPYVLLTVRGALRGTDPALEEASRSLGSGGWATFFRVTLPQLKPAIVAGALLVALYSLSDFGAVSLLQFDSFSREIYTQYRSAFDRTPAAILALMLVALTAAILALEARARGRARYHRSTAGSVRPRDGTVVALGRWRWPALLFCGVVVLLALVVPVGVLVFWLARGLASGEPLRLLWGAAFNSVYVSALAAGVSALAAVPVAILAVRHPGRMAGFVERLSYLGYALPGIVLALALVFFGANFAPGLYGTLVLLVFAYAVHFLPQAVGATRSALLQVRPSVEEAARGLGRGPAGVTTTVTAPLASSGILAGAALVFLTTMKELPATLLLSPLGFDTLATSIWTATSEAFFARAAAPALLLIAVSALPMYLLVVRERVK</sequence>
<dbReference type="SUPFAM" id="SSF161098">
    <property type="entry name" value="MetI-like"/>
    <property type="match status" value="2"/>
</dbReference>
<keyword evidence="4" id="KW-0997">Cell inner membrane</keyword>
<feature type="transmembrane region" description="Helical" evidence="8">
    <location>
        <begin position="146"/>
        <end position="166"/>
    </location>
</feature>
<protein>
    <submittedName>
        <fullName evidence="10">Ferric iron ABC transporter, permease protein</fullName>
    </submittedName>
</protein>
<keyword evidence="7 8" id="KW-0472">Membrane</keyword>
<feature type="transmembrane region" description="Helical" evidence="8">
    <location>
        <begin position="101"/>
        <end position="126"/>
    </location>
</feature>
<feature type="transmembrane region" description="Helical" evidence="8">
    <location>
        <begin position="63"/>
        <end position="89"/>
    </location>
</feature>
<evidence type="ECO:0000313" key="10">
    <source>
        <dbReference type="EMBL" id="CAA9432055.1"/>
    </source>
</evidence>
<name>A0A6J4Q6R7_9ACTN</name>
<dbReference type="CDD" id="cd06261">
    <property type="entry name" value="TM_PBP2"/>
    <property type="match status" value="2"/>
</dbReference>
<keyword evidence="6 8" id="KW-1133">Transmembrane helix</keyword>
<feature type="transmembrane region" description="Helical" evidence="8">
    <location>
        <begin position="380"/>
        <end position="401"/>
    </location>
</feature>
<dbReference type="GO" id="GO:0005886">
    <property type="term" value="C:plasma membrane"/>
    <property type="evidence" value="ECO:0007669"/>
    <property type="project" value="UniProtKB-SubCell"/>
</dbReference>
<gene>
    <name evidence="10" type="ORF">AVDCRST_MAG78-1758</name>
</gene>
<evidence type="ECO:0000256" key="4">
    <source>
        <dbReference type="ARBA" id="ARBA00022519"/>
    </source>
</evidence>
<feature type="domain" description="ABC transmembrane type-1" evidence="9">
    <location>
        <begin position="66"/>
        <end position="265"/>
    </location>
</feature>
<dbReference type="GO" id="GO:0055085">
    <property type="term" value="P:transmembrane transport"/>
    <property type="evidence" value="ECO:0007669"/>
    <property type="project" value="InterPro"/>
</dbReference>
<dbReference type="PROSITE" id="PS50928">
    <property type="entry name" value="ABC_TM1"/>
    <property type="match status" value="2"/>
</dbReference>
<feature type="transmembrane region" description="Helical" evidence="8">
    <location>
        <begin position="509"/>
        <end position="532"/>
    </location>
</feature>
<feature type="transmembrane region" description="Helical" evidence="8">
    <location>
        <begin position="301"/>
        <end position="325"/>
    </location>
</feature>
<feature type="transmembrane region" description="Helical" evidence="8">
    <location>
        <begin position="21"/>
        <end position="43"/>
    </location>
</feature>
<reference evidence="10" key="1">
    <citation type="submission" date="2020-02" db="EMBL/GenBank/DDBJ databases">
        <authorList>
            <person name="Meier V. D."/>
        </authorList>
    </citation>
    <scope>NUCLEOTIDE SEQUENCE</scope>
    <source>
        <strain evidence="10">AVDCRST_MAG78</strain>
    </source>
</reference>
<evidence type="ECO:0000256" key="8">
    <source>
        <dbReference type="RuleBase" id="RU363032"/>
    </source>
</evidence>
<evidence type="ECO:0000259" key="9">
    <source>
        <dbReference type="PROSITE" id="PS50928"/>
    </source>
</evidence>
<dbReference type="Pfam" id="PF00528">
    <property type="entry name" value="BPD_transp_1"/>
    <property type="match status" value="2"/>
</dbReference>
<evidence type="ECO:0000256" key="1">
    <source>
        <dbReference type="ARBA" id="ARBA00004429"/>
    </source>
</evidence>
<evidence type="ECO:0000256" key="5">
    <source>
        <dbReference type="ARBA" id="ARBA00022692"/>
    </source>
</evidence>
<feature type="transmembrane region" description="Helical" evidence="8">
    <location>
        <begin position="407"/>
        <end position="430"/>
    </location>
</feature>
<feature type="transmembrane region" description="Helical" evidence="8">
    <location>
        <begin position="205"/>
        <end position="229"/>
    </location>
</feature>
<dbReference type="InterPro" id="IPR000515">
    <property type="entry name" value="MetI-like"/>
</dbReference>
<feature type="transmembrane region" description="Helical" evidence="8">
    <location>
        <begin position="345"/>
        <end position="368"/>
    </location>
</feature>
<comment type="subcellular location">
    <subcellularLocation>
        <location evidence="1">Cell inner membrane</location>
        <topology evidence="1">Multi-pass membrane protein</topology>
    </subcellularLocation>
    <subcellularLocation>
        <location evidence="8">Cell membrane</location>
        <topology evidence="8">Multi-pass membrane protein</topology>
    </subcellularLocation>
</comment>
<feature type="transmembrane region" description="Helical" evidence="8">
    <location>
        <begin position="249"/>
        <end position="268"/>
    </location>
</feature>
<accession>A0A6J4Q6R7</accession>
<proteinExistence type="inferred from homology"/>
<evidence type="ECO:0000256" key="7">
    <source>
        <dbReference type="ARBA" id="ARBA00023136"/>
    </source>
</evidence>
<feature type="domain" description="ABC transmembrane type-1" evidence="9">
    <location>
        <begin position="341"/>
        <end position="531"/>
    </location>
</feature>
<comment type="similarity">
    <text evidence="8">Belongs to the binding-protein-dependent transport system permease family.</text>
</comment>
<keyword evidence="5 8" id="KW-0812">Transmembrane</keyword>
<dbReference type="Gene3D" id="1.10.3720.10">
    <property type="entry name" value="MetI-like"/>
    <property type="match status" value="2"/>
</dbReference>
<dbReference type="PANTHER" id="PTHR43357">
    <property type="entry name" value="INNER MEMBRANE ABC TRANSPORTER PERMEASE PROTEIN YDCV"/>
    <property type="match status" value="1"/>
</dbReference>
<evidence type="ECO:0000256" key="2">
    <source>
        <dbReference type="ARBA" id="ARBA00022448"/>
    </source>
</evidence>
<dbReference type="InterPro" id="IPR035906">
    <property type="entry name" value="MetI-like_sf"/>
</dbReference>
<organism evidence="10">
    <name type="scientific">uncultured Rubrobacteraceae bacterium</name>
    <dbReference type="NCBI Taxonomy" id="349277"/>
    <lineage>
        <taxon>Bacteria</taxon>
        <taxon>Bacillati</taxon>
        <taxon>Actinomycetota</taxon>
        <taxon>Rubrobacteria</taxon>
        <taxon>Rubrobacterales</taxon>
        <taxon>Rubrobacteraceae</taxon>
        <taxon>environmental samples</taxon>
    </lineage>
</organism>
<dbReference type="EMBL" id="CADCVB010000117">
    <property type="protein sequence ID" value="CAA9432055.1"/>
    <property type="molecule type" value="Genomic_DNA"/>
</dbReference>
<evidence type="ECO:0000256" key="6">
    <source>
        <dbReference type="ARBA" id="ARBA00022989"/>
    </source>
</evidence>
<keyword evidence="3" id="KW-1003">Cell membrane</keyword>
<feature type="transmembrane region" description="Helical" evidence="8">
    <location>
        <begin position="451"/>
        <end position="477"/>
    </location>
</feature>